<dbReference type="EMBL" id="FCON02000033">
    <property type="protein sequence ID" value="SAL62906.1"/>
    <property type="molecule type" value="Genomic_DNA"/>
</dbReference>
<name>A0A158J230_9BURK</name>
<dbReference type="AlphaFoldDB" id="A0A158J230"/>
<sequence length="55" mass="5785">MRGMRALMSTPRPLRRVLVATVAALIGLSIVAVCFAGYLTPAAVFSLLSGSVFCE</sequence>
<proteinExistence type="predicted"/>
<reference evidence="1" key="1">
    <citation type="submission" date="2016-01" db="EMBL/GenBank/DDBJ databases">
        <authorList>
            <person name="Peeters C."/>
        </authorList>
    </citation>
    <scope>NUCLEOTIDE SEQUENCE [LARGE SCALE GENOMIC DNA]</scope>
    <source>
        <strain evidence="1">LMG 22940</strain>
    </source>
</reference>
<protein>
    <submittedName>
        <fullName evidence="1">Uncharacterized protein</fullName>
    </submittedName>
</protein>
<dbReference type="Proteomes" id="UP000054770">
    <property type="component" value="Unassembled WGS sequence"/>
</dbReference>
<evidence type="ECO:0000313" key="1">
    <source>
        <dbReference type="EMBL" id="SAL62906.1"/>
    </source>
</evidence>
<gene>
    <name evidence="1" type="ORF">AWB68_03338</name>
</gene>
<keyword evidence="2" id="KW-1185">Reference proteome</keyword>
<accession>A0A158J230</accession>
<comment type="caution">
    <text evidence="1">The sequence shown here is derived from an EMBL/GenBank/DDBJ whole genome shotgun (WGS) entry which is preliminary data.</text>
</comment>
<evidence type="ECO:0000313" key="2">
    <source>
        <dbReference type="Proteomes" id="UP000054770"/>
    </source>
</evidence>
<organism evidence="1 2">
    <name type="scientific">Caballeronia choica</name>
    <dbReference type="NCBI Taxonomy" id="326476"/>
    <lineage>
        <taxon>Bacteria</taxon>
        <taxon>Pseudomonadati</taxon>
        <taxon>Pseudomonadota</taxon>
        <taxon>Betaproteobacteria</taxon>
        <taxon>Burkholderiales</taxon>
        <taxon>Burkholderiaceae</taxon>
        <taxon>Caballeronia</taxon>
    </lineage>
</organism>